<dbReference type="GO" id="GO:0003910">
    <property type="term" value="F:DNA ligase (ATP) activity"/>
    <property type="evidence" value="ECO:0007669"/>
    <property type="project" value="InterPro"/>
</dbReference>
<gene>
    <name evidence="4" type="ORF">JBS370_LOCUS13051</name>
</gene>
<evidence type="ECO:0000256" key="2">
    <source>
        <dbReference type="ARBA" id="ARBA00022598"/>
    </source>
</evidence>
<dbReference type="SUPFAM" id="SSF56091">
    <property type="entry name" value="DNA ligase/mRNA capping enzyme, catalytic domain"/>
    <property type="match status" value="1"/>
</dbReference>
<proteinExistence type="inferred from homology"/>
<protein>
    <recommendedName>
        <fullName evidence="3">ATP-dependent DNA ligase family profile domain-containing protein</fullName>
    </recommendedName>
</protein>
<dbReference type="GO" id="GO:1903461">
    <property type="term" value="P:Okazaki fragment processing involved in mitotic DNA replication"/>
    <property type="evidence" value="ECO:0007669"/>
    <property type="project" value="TreeGrafter"/>
</dbReference>
<dbReference type="GO" id="GO:0005634">
    <property type="term" value="C:nucleus"/>
    <property type="evidence" value="ECO:0007669"/>
    <property type="project" value="TreeGrafter"/>
</dbReference>
<dbReference type="GO" id="GO:0005739">
    <property type="term" value="C:mitochondrion"/>
    <property type="evidence" value="ECO:0007669"/>
    <property type="project" value="TreeGrafter"/>
</dbReference>
<comment type="caution">
    <text evidence="4">The sequence shown here is derived from an EMBL/GenBank/DDBJ whole genome shotgun (WGS) entry which is preliminary data.</text>
</comment>
<feature type="domain" description="ATP-dependent DNA ligase family profile" evidence="3">
    <location>
        <begin position="1"/>
        <end position="65"/>
    </location>
</feature>
<dbReference type="EMBL" id="CAJOBD010001096">
    <property type="protein sequence ID" value="CAF3759752.1"/>
    <property type="molecule type" value="Genomic_DNA"/>
</dbReference>
<evidence type="ECO:0000313" key="5">
    <source>
        <dbReference type="Proteomes" id="UP000663836"/>
    </source>
</evidence>
<evidence type="ECO:0000259" key="3">
    <source>
        <dbReference type="PROSITE" id="PS50160"/>
    </source>
</evidence>
<dbReference type="InterPro" id="IPR050191">
    <property type="entry name" value="ATP-dep_DNA_ligase"/>
</dbReference>
<evidence type="ECO:0000256" key="1">
    <source>
        <dbReference type="ARBA" id="ARBA00007572"/>
    </source>
</evidence>
<comment type="similarity">
    <text evidence="1">Belongs to the ATP-dependent DNA ligase family.</text>
</comment>
<dbReference type="GO" id="GO:0006281">
    <property type="term" value="P:DNA repair"/>
    <property type="evidence" value="ECO:0007669"/>
    <property type="project" value="InterPro"/>
</dbReference>
<dbReference type="GO" id="GO:0006310">
    <property type="term" value="P:DNA recombination"/>
    <property type="evidence" value="ECO:0007669"/>
    <property type="project" value="InterPro"/>
</dbReference>
<dbReference type="Pfam" id="PF01068">
    <property type="entry name" value="DNA_ligase_A_M"/>
    <property type="match status" value="1"/>
</dbReference>
<dbReference type="Gene3D" id="3.30.470.30">
    <property type="entry name" value="DNA ligase/mRNA capping enzyme"/>
    <property type="match status" value="1"/>
</dbReference>
<feature type="non-terminal residue" evidence="4">
    <location>
        <position position="1"/>
    </location>
</feature>
<dbReference type="Proteomes" id="UP000663836">
    <property type="component" value="Unassembled WGS sequence"/>
</dbReference>
<name>A0A818YUV6_9BILA</name>
<dbReference type="PROSITE" id="PS50160">
    <property type="entry name" value="DNA_LIGASE_A3"/>
    <property type="match status" value="1"/>
</dbReference>
<sequence length="135" mass="16173">CIFAFDLLYLNGESLVEKPFRERRRLLHESIRCIPGELVFAESRTTSNIDEINMYLEQSVKDDCKVIFFACFIRNSNDDKMIKHIDNNKHSNLILNDKFFHLNRDRFNQLNKVQLKEARQQSLKEIKMWSIIYDV</sequence>
<dbReference type="PANTHER" id="PTHR45674">
    <property type="entry name" value="DNA LIGASE 1/3 FAMILY MEMBER"/>
    <property type="match status" value="1"/>
</dbReference>
<dbReference type="PANTHER" id="PTHR45674:SF4">
    <property type="entry name" value="DNA LIGASE 1"/>
    <property type="match status" value="1"/>
</dbReference>
<dbReference type="AlphaFoldDB" id="A0A818YUV6"/>
<evidence type="ECO:0000313" key="4">
    <source>
        <dbReference type="EMBL" id="CAF3759752.1"/>
    </source>
</evidence>
<organism evidence="4 5">
    <name type="scientific">Rotaria sordida</name>
    <dbReference type="NCBI Taxonomy" id="392033"/>
    <lineage>
        <taxon>Eukaryota</taxon>
        <taxon>Metazoa</taxon>
        <taxon>Spiralia</taxon>
        <taxon>Gnathifera</taxon>
        <taxon>Rotifera</taxon>
        <taxon>Eurotatoria</taxon>
        <taxon>Bdelloidea</taxon>
        <taxon>Philodinida</taxon>
        <taxon>Philodinidae</taxon>
        <taxon>Rotaria</taxon>
    </lineage>
</organism>
<reference evidence="4" key="1">
    <citation type="submission" date="2021-02" db="EMBL/GenBank/DDBJ databases">
        <authorList>
            <person name="Nowell W R."/>
        </authorList>
    </citation>
    <scope>NUCLEOTIDE SEQUENCE</scope>
</reference>
<accession>A0A818YUV6</accession>
<keyword evidence="2" id="KW-0436">Ligase</keyword>
<dbReference type="InterPro" id="IPR012310">
    <property type="entry name" value="DNA_ligase_ATP-dep_cent"/>
</dbReference>
<dbReference type="GO" id="GO:0005524">
    <property type="term" value="F:ATP binding"/>
    <property type="evidence" value="ECO:0007669"/>
    <property type="project" value="InterPro"/>
</dbReference>